<dbReference type="EMBL" id="JARUXG010000008">
    <property type="protein sequence ID" value="MDG6782002.1"/>
    <property type="molecule type" value="Genomic_DNA"/>
</dbReference>
<sequence>MGELLRIEIQSSIVLIALPANRLPLLGTEKRLALQRPDLPDELHSVAVAIKPDQQFLLRSLLRFFSARL</sequence>
<proteinExistence type="predicted"/>
<evidence type="ECO:0000313" key="1">
    <source>
        <dbReference type="EMBL" id="MDG6782002.1"/>
    </source>
</evidence>
<protein>
    <submittedName>
        <fullName evidence="1">Uncharacterized protein</fullName>
    </submittedName>
</protein>
<dbReference type="AlphaFoldDB" id="A0AAW6R6Q1"/>
<organism evidence="1">
    <name type="scientific">Gordonia rubripertincta</name>
    <name type="common">Rhodococcus corallinus</name>
    <dbReference type="NCBI Taxonomy" id="36822"/>
    <lineage>
        <taxon>Bacteria</taxon>
        <taxon>Bacillati</taxon>
        <taxon>Actinomycetota</taxon>
        <taxon>Actinomycetes</taxon>
        <taxon>Mycobacteriales</taxon>
        <taxon>Gordoniaceae</taxon>
        <taxon>Gordonia</taxon>
    </lineage>
</organism>
<dbReference type="RefSeq" id="WP_005199579.1">
    <property type="nucleotide sequence ID" value="NZ_CP136136.1"/>
</dbReference>
<accession>A0AAW6R6Q1</accession>
<gene>
    <name evidence="1" type="ORF">QBL07_14310</name>
</gene>
<name>A0AAW6R6Q1_GORRU</name>
<comment type="caution">
    <text evidence="1">The sequence shown here is derived from an EMBL/GenBank/DDBJ whole genome shotgun (WGS) entry which is preliminary data.</text>
</comment>
<reference evidence="1" key="1">
    <citation type="submission" date="2023-04" db="EMBL/GenBank/DDBJ databases">
        <title>Characterization and analysis of the complete genome of Gordonia rubripertincta 112, the degrader of aromatic and aliphatic compounds.</title>
        <authorList>
            <person name="Frantsuzova E."/>
            <person name="Bogun A."/>
            <person name="Delegan Y."/>
        </authorList>
    </citation>
    <scope>NUCLEOTIDE SEQUENCE</scope>
    <source>
        <strain evidence="1">112</strain>
    </source>
</reference>